<dbReference type="InterPro" id="IPR000835">
    <property type="entry name" value="HTH_MarR-typ"/>
</dbReference>
<reference evidence="2 3" key="1">
    <citation type="journal article" date="2015" name="Antonie Van Leeuwenhoek">
        <title>Streptomyces klenkii sp. nov., isolated from deep marine sediment.</title>
        <authorList>
            <person name="Veyisoglu A."/>
            <person name="Sahin N."/>
        </authorList>
    </citation>
    <scope>NUCLEOTIDE SEQUENCE [LARGE SCALE GENOMIC DNA]</scope>
    <source>
        <strain evidence="2 3">KCTC 29202</strain>
    </source>
</reference>
<proteinExistence type="predicted"/>
<dbReference type="AlphaFoldDB" id="A0A3B0BQQ9"/>
<name>A0A3B0BQQ9_9ACTN</name>
<accession>A0A3B0BQQ9</accession>
<evidence type="ECO:0000313" key="2">
    <source>
        <dbReference type="EMBL" id="RKN74579.1"/>
    </source>
</evidence>
<dbReference type="RefSeq" id="WP_120755260.1">
    <property type="nucleotide sequence ID" value="NZ_RBAM01000004.1"/>
</dbReference>
<dbReference type="InterPro" id="IPR036390">
    <property type="entry name" value="WH_DNA-bd_sf"/>
</dbReference>
<comment type="caution">
    <text evidence="2">The sequence shown here is derived from an EMBL/GenBank/DDBJ whole genome shotgun (WGS) entry which is preliminary data.</text>
</comment>
<dbReference type="SUPFAM" id="SSF46785">
    <property type="entry name" value="Winged helix' DNA-binding domain"/>
    <property type="match status" value="1"/>
</dbReference>
<evidence type="ECO:0000313" key="3">
    <source>
        <dbReference type="Proteomes" id="UP000270343"/>
    </source>
</evidence>
<dbReference type="SMART" id="SM00347">
    <property type="entry name" value="HTH_MARR"/>
    <property type="match status" value="1"/>
</dbReference>
<evidence type="ECO:0000259" key="1">
    <source>
        <dbReference type="SMART" id="SM00347"/>
    </source>
</evidence>
<sequence length="142" mass="15409">MKPIGYWLNRTDKALTRSMDSMLAEFGLTRLAWQVLNVIKDHPPGTGTDMPTVQTALAYNADPATLNATVEAVVAGGWAARPAPARLVLTDDGRARLTEVAARVHAFRDLSAAGISDEEYRIAVSVLERMTGNVESIRPESM</sequence>
<feature type="domain" description="HTH marR-type" evidence="1">
    <location>
        <begin position="21"/>
        <end position="120"/>
    </location>
</feature>
<dbReference type="EMBL" id="RBAM01000004">
    <property type="protein sequence ID" value="RKN74579.1"/>
    <property type="molecule type" value="Genomic_DNA"/>
</dbReference>
<dbReference type="Proteomes" id="UP000270343">
    <property type="component" value="Unassembled WGS sequence"/>
</dbReference>
<dbReference type="InterPro" id="IPR036388">
    <property type="entry name" value="WH-like_DNA-bd_sf"/>
</dbReference>
<organism evidence="2 3">
    <name type="scientific">Streptomyces klenkii</name>
    <dbReference type="NCBI Taxonomy" id="1420899"/>
    <lineage>
        <taxon>Bacteria</taxon>
        <taxon>Bacillati</taxon>
        <taxon>Actinomycetota</taxon>
        <taxon>Actinomycetes</taxon>
        <taxon>Kitasatosporales</taxon>
        <taxon>Streptomycetaceae</taxon>
        <taxon>Streptomyces</taxon>
    </lineage>
</organism>
<dbReference type="GO" id="GO:0003700">
    <property type="term" value="F:DNA-binding transcription factor activity"/>
    <property type="evidence" value="ECO:0007669"/>
    <property type="project" value="InterPro"/>
</dbReference>
<dbReference type="OrthoDB" id="3697068at2"/>
<keyword evidence="3" id="KW-1185">Reference proteome</keyword>
<gene>
    <name evidence="2" type="ORF">D7231_12095</name>
</gene>
<protein>
    <submittedName>
        <fullName evidence="2">MarR family transcriptional regulator</fullName>
    </submittedName>
</protein>
<dbReference type="Gene3D" id="1.10.10.10">
    <property type="entry name" value="Winged helix-like DNA-binding domain superfamily/Winged helix DNA-binding domain"/>
    <property type="match status" value="1"/>
</dbReference>